<evidence type="ECO:0000313" key="2">
    <source>
        <dbReference type="EMBL" id="KIK35570.1"/>
    </source>
</evidence>
<evidence type="ECO:0008006" key="4">
    <source>
        <dbReference type="Google" id="ProtNLM"/>
    </source>
</evidence>
<name>A0A0C9ZDJ3_9AGAM</name>
<dbReference type="OrthoDB" id="2687684at2759"/>
<accession>A0A0C9ZDJ3</accession>
<reference evidence="3" key="2">
    <citation type="submission" date="2015-01" db="EMBL/GenBank/DDBJ databases">
        <title>Evolutionary Origins and Diversification of the Mycorrhizal Mutualists.</title>
        <authorList>
            <consortium name="DOE Joint Genome Institute"/>
            <consortium name="Mycorrhizal Genomics Consortium"/>
            <person name="Kohler A."/>
            <person name="Kuo A."/>
            <person name="Nagy L.G."/>
            <person name="Floudas D."/>
            <person name="Copeland A."/>
            <person name="Barry K.W."/>
            <person name="Cichocki N."/>
            <person name="Veneault-Fourrey C."/>
            <person name="LaButti K."/>
            <person name="Lindquist E.A."/>
            <person name="Lipzen A."/>
            <person name="Lundell T."/>
            <person name="Morin E."/>
            <person name="Murat C."/>
            <person name="Riley R."/>
            <person name="Ohm R."/>
            <person name="Sun H."/>
            <person name="Tunlid A."/>
            <person name="Henrissat B."/>
            <person name="Grigoriev I.V."/>
            <person name="Hibbett D.S."/>
            <person name="Martin F."/>
        </authorList>
    </citation>
    <scope>NUCLEOTIDE SEQUENCE [LARGE SCALE GENOMIC DNA]</scope>
    <source>
        <strain evidence="3">UH-Slu-Lm8-n1</strain>
    </source>
</reference>
<sequence length="477" mass="53774">MATTQTIVPQPSFYRDYERGEEPTDWMRKYELSYPLSHSDADKIARFELQCAAASPAETWFNNLSNADKSSWTSFIAAFRTRWPQPTPVTLTVAQKKDRIRLLTLKDEDIGVMIEEERGRDWGQVKWARKVSRMAQGFNDTQCHLLDVVLENTPEVLCDFLHDQYNSWADFEADVAKISAAQLGKAKQRLALERKLQEDVDKLQSQMSNNRKTSTPTPPNNQTQYAPSPYRFGYWYGAPPATAPQSQLAALPQPVMSLPALPAYQHPQTPTNTQNPQTPQAPNLFASTAQVQRGNLFYGHRGYPQTPTRARGVLPADRARAAAQYATIPHHPDTEAGKQAYNQQVQEWHTQHRTDAIPNSQRPYPLKPGTSPIGSRECFNCGITTASPHQAYDCANTPLPTQETKWWETVSRLISRSLLSTTAMAAPTNVQFVAPTAGSYMATHYPSSFPVVYPQYSYYPAPYEPYEYAGNEYGLQQ</sequence>
<evidence type="ECO:0000256" key="1">
    <source>
        <dbReference type="SAM" id="MobiDB-lite"/>
    </source>
</evidence>
<feature type="compositionally biased region" description="Polar residues" evidence="1">
    <location>
        <begin position="203"/>
        <end position="214"/>
    </location>
</feature>
<organism evidence="2 3">
    <name type="scientific">Suillus luteus UH-Slu-Lm8-n1</name>
    <dbReference type="NCBI Taxonomy" id="930992"/>
    <lineage>
        <taxon>Eukaryota</taxon>
        <taxon>Fungi</taxon>
        <taxon>Dikarya</taxon>
        <taxon>Basidiomycota</taxon>
        <taxon>Agaricomycotina</taxon>
        <taxon>Agaricomycetes</taxon>
        <taxon>Agaricomycetidae</taxon>
        <taxon>Boletales</taxon>
        <taxon>Suillineae</taxon>
        <taxon>Suillaceae</taxon>
        <taxon>Suillus</taxon>
    </lineage>
</organism>
<reference evidence="2 3" key="1">
    <citation type="submission" date="2014-04" db="EMBL/GenBank/DDBJ databases">
        <authorList>
            <consortium name="DOE Joint Genome Institute"/>
            <person name="Kuo A."/>
            <person name="Ruytinx J."/>
            <person name="Rineau F."/>
            <person name="Colpaert J."/>
            <person name="Kohler A."/>
            <person name="Nagy L.G."/>
            <person name="Floudas D."/>
            <person name="Copeland A."/>
            <person name="Barry K.W."/>
            <person name="Cichocki N."/>
            <person name="Veneault-Fourrey C."/>
            <person name="LaButti K."/>
            <person name="Lindquist E.A."/>
            <person name="Lipzen A."/>
            <person name="Lundell T."/>
            <person name="Morin E."/>
            <person name="Murat C."/>
            <person name="Sun H."/>
            <person name="Tunlid A."/>
            <person name="Henrissat B."/>
            <person name="Grigoriev I.V."/>
            <person name="Hibbett D.S."/>
            <person name="Martin F."/>
            <person name="Nordberg H.P."/>
            <person name="Cantor M.N."/>
            <person name="Hua S.X."/>
        </authorList>
    </citation>
    <scope>NUCLEOTIDE SEQUENCE [LARGE SCALE GENOMIC DNA]</scope>
    <source>
        <strain evidence="2 3">UH-Slu-Lm8-n1</strain>
    </source>
</reference>
<dbReference type="HOGENOM" id="CLU_037286_0_0_1"/>
<dbReference type="AlphaFoldDB" id="A0A0C9ZDJ3"/>
<gene>
    <name evidence="2" type="ORF">CY34DRAFT_95842</name>
</gene>
<dbReference type="InParanoid" id="A0A0C9ZDJ3"/>
<dbReference type="EMBL" id="KN835610">
    <property type="protein sequence ID" value="KIK35570.1"/>
    <property type="molecule type" value="Genomic_DNA"/>
</dbReference>
<dbReference type="Proteomes" id="UP000054485">
    <property type="component" value="Unassembled WGS sequence"/>
</dbReference>
<keyword evidence="3" id="KW-1185">Reference proteome</keyword>
<feature type="region of interest" description="Disordered" evidence="1">
    <location>
        <begin position="200"/>
        <end position="226"/>
    </location>
</feature>
<proteinExistence type="predicted"/>
<protein>
    <recommendedName>
        <fullName evidence="4">Retrotransposon gag domain-containing protein</fullName>
    </recommendedName>
</protein>
<evidence type="ECO:0000313" key="3">
    <source>
        <dbReference type="Proteomes" id="UP000054485"/>
    </source>
</evidence>